<dbReference type="InterPro" id="IPR047804">
    <property type="entry name" value="C69_dipept_A-like"/>
</dbReference>
<evidence type="ECO:0000256" key="6">
    <source>
        <dbReference type="RuleBase" id="RU364089"/>
    </source>
</evidence>
<dbReference type="PANTHER" id="PTHR12994:SF17">
    <property type="entry name" value="LD30995P"/>
    <property type="match status" value="1"/>
</dbReference>
<dbReference type="GO" id="GO:0070004">
    <property type="term" value="F:cysteine-type exopeptidase activity"/>
    <property type="evidence" value="ECO:0007669"/>
    <property type="project" value="InterPro"/>
</dbReference>
<dbReference type="KEGG" id="lji:ELX58_01590"/>
<evidence type="ECO:0000256" key="1">
    <source>
        <dbReference type="ARBA" id="ARBA00001670"/>
    </source>
</evidence>
<dbReference type="Pfam" id="PF03577">
    <property type="entry name" value="Peptidase_C69"/>
    <property type="match status" value="1"/>
</dbReference>
<evidence type="ECO:0000256" key="4">
    <source>
        <dbReference type="ARBA" id="ARBA00022801"/>
    </source>
</evidence>
<dbReference type="GO" id="GO:0006508">
    <property type="term" value="P:proteolysis"/>
    <property type="evidence" value="ECO:0007669"/>
    <property type="project" value="UniProtKB-KW"/>
</dbReference>
<dbReference type="Gene3D" id="3.60.60.10">
    <property type="entry name" value="Penicillin V Acylase, Chain A"/>
    <property type="match status" value="1"/>
</dbReference>
<gene>
    <name evidence="7" type="ORF">ELX58_01590</name>
</gene>
<dbReference type="Proteomes" id="UP000294321">
    <property type="component" value="Chromosome"/>
</dbReference>
<keyword evidence="5 6" id="KW-0224">Dipeptidase</keyword>
<comment type="similarity">
    <text evidence="2 6">Belongs to the peptidase C69 family.</text>
</comment>
<accession>A0A4P6ZJN1</accession>
<dbReference type="GO" id="GO:0016805">
    <property type="term" value="F:dipeptidase activity"/>
    <property type="evidence" value="ECO:0007669"/>
    <property type="project" value="UniProtKB-KW"/>
</dbReference>
<name>A0A4P6ZJN1_9LACO</name>
<dbReference type="NCBIfam" id="NF033678">
    <property type="entry name" value="C69_fam_dipept"/>
    <property type="match status" value="1"/>
</dbReference>
<dbReference type="OrthoDB" id="9764088at2"/>
<dbReference type="InterPro" id="IPR005322">
    <property type="entry name" value="Peptidase_C69"/>
</dbReference>
<evidence type="ECO:0000256" key="3">
    <source>
        <dbReference type="ARBA" id="ARBA00022670"/>
    </source>
</evidence>
<reference evidence="8" key="1">
    <citation type="submission" date="2018-12" db="EMBL/GenBank/DDBJ databases">
        <title>A new species of lactobacillus.</title>
        <authorList>
            <person name="Jian Y."/>
            <person name="Xin L."/>
            <person name="Hong Z.J."/>
            <person name="Ming L.Z."/>
            <person name="Hong X.Z."/>
        </authorList>
    </citation>
    <scope>NUCLEOTIDE SEQUENCE [LARGE SCALE GENOMIC DNA]</scope>
    <source>
        <strain evidence="8">HSLZ-75</strain>
    </source>
</reference>
<proteinExistence type="inferred from homology"/>
<evidence type="ECO:0000256" key="2">
    <source>
        <dbReference type="ARBA" id="ARBA00007225"/>
    </source>
</evidence>
<evidence type="ECO:0000313" key="8">
    <source>
        <dbReference type="Proteomes" id="UP000294321"/>
    </source>
</evidence>
<evidence type="ECO:0000256" key="5">
    <source>
        <dbReference type="ARBA" id="ARBA00022997"/>
    </source>
</evidence>
<keyword evidence="4 6" id="KW-0378">Hydrolase</keyword>
<keyword evidence="3 6" id="KW-0645">Protease</keyword>
<dbReference type="PANTHER" id="PTHR12994">
    <property type="entry name" value="SECERNIN"/>
    <property type="match status" value="1"/>
</dbReference>
<sequence length="474" mass="53961">MKNHLTACTSVMVGKDASIDGSTMIARNDDTFLPLTPQRFFVKPANDHQHGTWVSNQNGFKAPYPKKAQRYMLTPNADVKHEGVFAESGFNQKNVAMSATESVYGNEKALACDPWVKNGLAEDSLQSMVLPYISSAKDGVKYLGKLIKKYGSPEGNGVLFGDKDEVWYMEIVTGHQWVAERIPDDAYAVCANEVAIQQVNFNDPDHFMWSPNIREFVKKNHLNPDKTGFNFRHIFGTFNRQDRYYNTPRVWYGQHLLNPEIKQSPVSGDLPFICHTTHKISVEDIERILGSHYNETPYDPLGKGPKNLKLKFRPIAMNRTQNSHVLQIRNDVPSDRSAVMWLCFGVPAFSPYVPFFANANDTDPSYAHTPLHLDDKSAYWMYRKLSMLVESHYPQFSPEDADFLISVHQKFREHVNGAIKDSKDLSGAKLTDYLTKQNHKIVAEMRKSTVKFCHHLMAEGLTLSKLTYDMDKNL</sequence>
<protein>
    <recommendedName>
        <fullName evidence="6">Dipeptidase</fullName>
        <ecNumber evidence="6">3.4.-.-</ecNumber>
    </recommendedName>
</protein>
<keyword evidence="8" id="KW-1185">Reference proteome</keyword>
<dbReference type="EMBL" id="CP034726">
    <property type="protein sequence ID" value="QBP17876.1"/>
    <property type="molecule type" value="Genomic_DNA"/>
</dbReference>
<dbReference type="AlphaFoldDB" id="A0A4P6ZJN1"/>
<comment type="catalytic activity">
    <reaction evidence="1">
        <text>an L-aminoacyl-L-amino acid + H2O = 2 an L-alpha-amino acid</text>
        <dbReference type="Rhea" id="RHEA:48940"/>
        <dbReference type="ChEBI" id="CHEBI:15377"/>
        <dbReference type="ChEBI" id="CHEBI:59869"/>
        <dbReference type="ChEBI" id="CHEBI:77460"/>
        <dbReference type="EC" id="3.4.13.19"/>
    </reaction>
</comment>
<organism evidence="7 8">
    <name type="scientific">Acetilactobacillus jinshanensis</name>
    <dbReference type="NCBI Taxonomy" id="1720083"/>
    <lineage>
        <taxon>Bacteria</taxon>
        <taxon>Bacillati</taxon>
        <taxon>Bacillota</taxon>
        <taxon>Bacilli</taxon>
        <taxon>Lactobacillales</taxon>
        <taxon>Lactobacillaceae</taxon>
        <taxon>Acetilactobacillus</taxon>
    </lineage>
</organism>
<evidence type="ECO:0000313" key="7">
    <source>
        <dbReference type="EMBL" id="QBP17876.1"/>
    </source>
</evidence>
<dbReference type="EC" id="3.4.-.-" evidence="6"/>
<dbReference type="RefSeq" id="WP_133441421.1">
    <property type="nucleotide sequence ID" value="NZ_CP034726.1"/>
</dbReference>